<evidence type="ECO:0000256" key="1">
    <source>
        <dbReference type="SAM" id="Coils"/>
    </source>
</evidence>
<gene>
    <name evidence="4" type="primary">LOC115823819</name>
</gene>
<keyword evidence="2" id="KW-1133">Transmembrane helix</keyword>
<keyword evidence="2" id="KW-0812">Transmembrane</keyword>
<dbReference type="AlphaFoldDB" id="A0A6J2WK57"/>
<evidence type="ECO:0000256" key="2">
    <source>
        <dbReference type="SAM" id="Phobius"/>
    </source>
</evidence>
<dbReference type="PANTHER" id="PTHR15028">
    <property type="entry name" value="CD72-RELATED"/>
    <property type="match status" value="1"/>
</dbReference>
<dbReference type="Gene3D" id="3.10.100.10">
    <property type="entry name" value="Mannose-Binding Protein A, subunit A"/>
    <property type="match status" value="1"/>
</dbReference>
<dbReference type="GO" id="GO:0005886">
    <property type="term" value="C:plasma membrane"/>
    <property type="evidence" value="ECO:0007669"/>
    <property type="project" value="InterPro"/>
</dbReference>
<dbReference type="InterPro" id="IPR016187">
    <property type="entry name" value="CTDL_fold"/>
</dbReference>
<feature type="transmembrane region" description="Helical" evidence="2">
    <location>
        <begin position="72"/>
        <end position="93"/>
    </location>
</feature>
<protein>
    <submittedName>
        <fullName evidence="4">C-type lectin domain family 12 member B-like</fullName>
    </submittedName>
</protein>
<dbReference type="Gene3D" id="1.20.5.400">
    <property type="match status" value="3"/>
</dbReference>
<sequence length="308" mass="35189">MEDTQKDTVSENIYLNTEDPEISDDQSGIYETFYLDTEKQGQLNIDKLEPLNTDMRGPGVQVKEKQGPPHRLAVVCLGLLCVVFLATIVGMYVKHNADTVYLQTRYDLLTKERDQLQTSMDNVTMERDQLQTRMDNVTMKRDQLQSMCVKLAKERDKLRTSYTNVTAELDQLQASYSNLTQERDQLQNNSNRLLTSLTTLSKERDQLETSYNILRLERDELQRKLSTQVGTCPDGWRRFQCSCYYVSTVTTNWEQSRQDCRGKGGDLVIINSREEQALSPSQALCPPLTQCSDLLCGLGLDPALAQFL</sequence>
<dbReference type="PANTHER" id="PTHR15028:SF6">
    <property type="entry name" value="B-CELL DIFFERENTIATION ANTIGEN CD72"/>
    <property type="match status" value="1"/>
</dbReference>
<dbReference type="RefSeq" id="XP_030643701.1">
    <property type="nucleotide sequence ID" value="XM_030787841.1"/>
</dbReference>
<name>A0A6J2WK57_CHACN</name>
<keyword evidence="2" id="KW-0472">Membrane</keyword>
<evidence type="ECO:0000313" key="3">
    <source>
        <dbReference type="Proteomes" id="UP000504632"/>
    </source>
</evidence>
<dbReference type="GO" id="GO:0004888">
    <property type="term" value="F:transmembrane signaling receptor activity"/>
    <property type="evidence" value="ECO:0007669"/>
    <property type="project" value="InterPro"/>
</dbReference>
<accession>A0A6J2WK57</accession>
<evidence type="ECO:0000313" key="4">
    <source>
        <dbReference type="RefSeq" id="XP_030643701.1"/>
    </source>
</evidence>
<feature type="coiled-coil region" evidence="1">
    <location>
        <begin position="106"/>
        <end position="224"/>
    </location>
</feature>
<dbReference type="InterPro" id="IPR016186">
    <property type="entry name" value="C-type_lectin-like/link_sf"/>
</dbReference>
<dbReference type="SUPFAM" id="SSF56436">
    <property type="entry name" value="C-type lectin-like"/>
    <property type="match status" value="1"/>
</dbReference>
<reference evidence="4" key="2">
    <citation type="submission" date="2025-08" db="UniProtKB">
        <authorList>
            <consortium name="RefSeq"/>
        </authorList>
    </citation>
    <scope>IDENTIFICATION</scope>
</reference>
<dbReference type="GeneID" id="115823819"/>
<dbReference type="OrthoDB" id="6337382at2759"/>
<dbReference type="Proteomes" id="UP000504632">
    <property type="component" value="Chromosome 11"/>
</dbReference>
<dbReference type="InterPro" id="IPR039689">
    <property type="entry name" value="CD72"/>
</dbReference>
<reference evidence="3" key="1">
    <citation type="submission" date="2024-06" db="UniProtKB">
        <authorList>
            <consortium name="RefSeq"/>
        </authorList>
    </citation>
    <scope>NUCLEOTIDE SEQUENCE [LARGE SCALE GENOMIC DNA]</scope>
</reference>
<organism evidence="3 4">
    <name type="scientific">Chanos chanos</name>
    <name type="common">Milkfish</name>
    <name type="synonym">Mugil chanos</name>
    <dbReference type="NCBI Taxonomy" id="29144"/>
    <lineage>
        <taxon>Eukaryota</taxon>
        <taxon>Metazoa</taxon>
        <taxon>Chordata</taxon>
        <taxon>Craniata</taxon>
        <taxon>Vertebrata</taxon>
        <taxon>Euteleostomi</taxon>
        <taxon>Actinopterygii</taxon>
        <taxon>Neopterygii</taxon>
        <taxon>Teleostei</taxon>
        <taxon>Ostariophysi</taxon>
        <taxon>Gonorynchiformes</taxon>
        <taxon>Chanidae</taxon>
        <taxon>Chanos</taxon>
    </lineage>
</organism>
<keyword evidence="3" id="KW-1185">Reference proteome</keyword>
<dbReference type="InParanoid" id="A0A6J2WK57"/>
<proteinExistence type="predicted"/>
<keyword evidence="1" id="KW-0175">Coiled coil</keyword>